<proteinExistence type="predicted"/>
<evidence type="ECO:0000313" key="4">
    <source>
        <dbReference type="Proteomes" id="UP000198939"/>
    </source>
</evidence>
<organism evidence="1 3">
    <name type="scientific">Rhizobium tibeticum</name>
    <dbReference type="NCBI Taxonomy" id="501024"/>
    <lineage>
        <taxon>Bacteria</taxon>
        <taxon>Pseudomonadati</taxon>
        <taxon>Pseudomonadota</taxon>
        <taxon>Alphaproteobacteria</taxon>
        <taxon>Hyphomicrobiales</taxon>
        <taxon>Rhizobiaceae</taxon>
        <taxon>Rhizobium/Agrobacterium group</taxon>
        <taxon>Rhizobium</taxon>
    </lineage>
</organism>
<keyword evidence="4" id="KW-1185">Reference proteome</keyword>
<accession>A0A1H8JAG1</accession>
<evidence type="ECO:0000313" key="3">
    <source>
        <dbReference type="Proteomes" id="UP000183063"/>
    </source>
</evidence>
<dbReference type="EMBL" id="FOCV01000007">
    <property type="protein sequence ID" value="SEN77601.1"/>
    <property type="molecule type" value="Genomic_DNA"/>
</dbReference>
<name>A0A1H8JAG1_9HYPH</name>
<sequence length="31" mass="3026">MAPGAVAASPNEFLPSGLWGTELAVKLVAAG</sequence>
<reference evidence="1" key="2">
    <citation type="submission" date="2016-10" db="EMBL/GenBank/DDBJ databases">
        <authorList>
            <person name="de Groot N.N."/>
        </authorList>
    </citation>
    <scope>NUCLEOTIDE SEQUENCE [LARGE SCALE GENOMIC DNA]</scope>
    <source>
        <strain evidence="1">CCBAU85039</strain>
    </source>
</reference>
<dbReference type="Proteomes" id="UP000198939">
    <property type="component" value="Unassembled WGS sequence"/>
</dbReference>
<dbReference type="Proteomes" id="UP000183063">
    <property type="component" value="Unassembled WGS sequence"/>
</dbReference>
<dbReference type="EMBL" id="FNXB01000009">
    <property type="protein sequence ID" value="SEH75702.1"/>
    <property type="molecule type" value="Genomic_DNA"/>
</dbReference>
<protein>
    <submittedName>
        <fullName evidence="1">Uncharacterized protein</fullName>
    </submittedName>
</protein>
<gene>
    <name evidence="1" type="ORF">RTCCBAU85039_2173</name>
    <name evidence="2" type="ORF">SAMN05216228_1007167</name>
</gene>
<evidence type="ECO:0000313" key="1">
    <source>
        <dbReference type="EMBL" id="SEH75702.1"/>
    </source>
</evidence>
<evidence type="ECO:0000313" key="2">
    <source>
        <dbReference type="EMBL" id="SEN77601.1"/>
    </source>
</evidence>
<reference evidence="3" key="1">
    <citation type="submission" date="2016-10" db="EMBL/GenBank/DDBJ databases">
        <authorList>
            <person name="Wibberg D."/>
        </authorList>
    </citation>
    <scope>NUCLEOTIDE SEQUENCE [LARGE SCALE GENOMIC DNA]</scope>
</reference>
<dbReference type="AlphaFoldDB" id="A0A1H8JAG1"/>
<reference evidence="2 4" key="3">
    <citation type="submission" date="2016-10" db="EMBL/GenBank/DDBJ databases">
        <authorList>
            <person name="Varghese N."/>
            <person name="Submissions S."/>
        </authorList>
    </citation>
    <scope>NUCLEOTIDE SEQUENCE [LARGE SCALE GENOMIC DNA]</scope>
    <source>
        <strain evidence="2 4">CGMCC 1.7071</strain>
    </source>
</reference>